<organism evidence="1 2">
    <name type="scientific">Bacteroides finegoldii</name>
    <dbReference type="NCBI Taxonomy" id="338188"/>
    <lineage>
        <taxon>Bacteria</taxon>
        <taxon>Pseudomonadati</taxon>
        <taxon>Bacteroidota</taxon>
        <taxon>Bacteroidia</taxon>
        <taxon>Bacteroidales</taxon>
        <taxon>Bacteroidaceae</taxon>
        <taxon>Bacteroides</taxon>
    </lineage>
</organism>
<dbReference type="Gene3D" id="1.10.10.60">
    <property type="entry name" value="Homeodomain-like"/>
    <property type="match status" value="1"/>
</dbReference>
<dbReference type="InterPro" id="IPR024269">
    <property type="entry name" value="DUF3791"/>
</dbReference>
<dbReference type="AlphaFoldDB" id="A0A173XUS9"/>
<dbReference type="STRING" id="338188.ERS852397_00426"/>
<dbReference type="Pfam" id="PF12668">
    <property type="entry name" value="DUF3791"/>
    <property type="match status" value="1"/>
</dbReference>
<gene>
    <name evidence="1" type="ORF">ERS852397_00426</name>
</gene>
<dbReference type="GeneID" id="29454313"/>
<reference evidence="1 2" key="1">
    <citation type="submission" date="2015-09" db="EMBL/GenBank/DDBJ databases">
        <authorList>
            <consortium name="Pathogen Informatics"/>
        </authorList>
    </citation>
    <scope>NUCLEOTIDE SEQUENCE [LARGE SCALE GENOMIC DNA]</scope>
    <source>
        <strain evidence="1 2">2789STDY5608840</strain>
    </source>
</reference>
<protein>
    <submittedName>
        <fullName evidence="1">Bacterial regulatory protein, Fis family</fullName>
    </submittedName>
</protein>
<dbReference type="EMBL" id="CYZH01000002">
    <property type="protein sequence ID" value="CUN55283.1"/>
    <property type="molecule type" value="Genomic_DNA"/>
</dbReference>
<evidence type="ECO:0000313" key="2">
    <source>
        <dbReference type="Proteomes" id="UP000095517"/>
    </source>
</evidence>
<evidence type="ECO:0000313" key="1">
    <source>
        <dbReference type="EMBL" id="CUN55283.1"/>
    </source>
</evidence>
<proteinExistence type="predicted"/>
<dbReference type="Proteomes" id="UP000095517">
    <property type="component" value="Unassembled WGS sequence"/>
</dbReference>
<dbReference type="RefSeq" id="WP_004299387.1">
    <property type="nucleotide sequence ID" value="NZ_CABIXA010000002.1"/>
</dbReference>
<accession>A0A173XUS9</accession>
<name>A0A173XUS9_9BACE</name>
<sequence>MLHSSQSAPVVDGKVMEFVIFAIESAAQKLGIPAPTLYNRLEKLNLIRQYLISGYDMLHTQSREYIADTLVEALENWEAHYKEKGESV</sequence>